<gene>
    <name evidence="3" type="ORF">GCM10008942_13550</name>
</gene>
<keyword evidence="1" id="KW-1133">Transmembrane helix</keyword>
<keyword evidence="4" id="KW-1185">Reference proteome</keyword>
<dbReference type="Proteomes" id="UP001499951">
    <property type="component" value="Unassembled WGS sequence"/>
</dbReference>
<feature type="transmembrane region" description="Helical" evidence="1">
    <location>
        <begin position="139"/>
        <end position="158"/>
    </location>
</feature>
<accession>A0ABN1EH14</accession>
<proteinExistence type="predicted"/>
<feature type="transmembrane region" description="Helical" evidence="1">
    <location>
        <begin position="72"/>
        <end position="92"/>
    </location>
</feature>
<protein>
    <recommendedName>
        <fullName evidence="2">DUF2914 domain-containing protein</fullName>
    </recommendedName>
</protein>
<feature type="domain" description="DUF2914" evidence="2">
    <location>
        <begin position="334"/>
        <end position="401"/>
    </location>
</feature>
<evidence type="ECO:0000313" key="3">
    <source>
        <dbReference type="EMBL" id="GAA0566405.1"/>
    </source>
</evidence>
<feature type="transmembrane region" description="Helical" evidence="1">
    <location>
        <begin position="193"/>
        <end position="215"/>
    </location>
</feature>
<feature type="transmembrane region" description="Helical" evidence="1">
    <location>
        <begin position="320"/>
        <end position="340"/>
    </location>
</feature>
<feature type="transmembrane region" description="Helical" evidence="1">
    <location>
        <begin position="165"/>
        <end position="187"/>
    </location>
</feature>
<evidence type="ECO:0000259" key="2">
    <source>
        <dbReference type="Pfam" id="PF11141"/>
    </source>
</evidence>
<comment type="caution">
    <text evidence="3">The sequence shown here is derived from an EMBL/GenBank/DDBJ whole genome shotgun (WGS) entry which is preliminary data.</text>
</comment>
<evidence type="ECO:0000313" key="4">
    <source>
        <dbReference type="Proteomes" id="UP001499951"/>
    </source>
</evidence>
<dbReference type="InterPro" id="IPR022606">
    <property type="entry name" value="DUF2914"/>
</dbReference>
<feature type="transmembrane region" description="Helical" evidence="1">
    <location>
        <begin position="227"/>
        <end position="246"/>
    </location>
</feature>
<feature type="transmembrane region" description="Helical" evidence="1">
    <location>
        <begin position="112"/>
        <end position="133"/>
    </location>
</feature>
<feature type="transmembrane region" description="Helical" evidence="1">
    <location>
        <begin position="49"/>
        <end position="66"/>
    </location>
</feature>
<sequence>MRGLLARRGVAFASAAIRLITQRNPLYAVAMYKPPIQQWMSTLKAYERHISAAAMLGGFGFDFFAYGRVDHAVTQTLLIVYLGVAAFSIALLHWLEAHQEWESTFVAKLRAYLPALTQFVLGSLWSAFLVFYARSGVLAGSWPFLLILCAIFVGNEVFKRYHARLIFTTTLFFFALISYCAFMLPVFTKSIGVAMFLASGVVAVAVFAGFLWLLSKLSRSRLGEVKWQIGGSAVAVYALVTGLYFLDVLPPLPLAMQQTGVYHSICRVPARGAIRCVGTKPDKGMARARSIYYLAAEEPRSLLGSVVSRRTVHVEPGMPVIVFGAVFAPVDLNTTTYYVWRRYDDTKGDWETVQRLTNNLRGGRDKGYRNYSYKNNVDPGLWRVDVESVDGRLIGRTEFNVVNAPAPSDLKIVRL</sequence>
<name>A0ABN1EH14_9PROT</name>
<organism evidence="3 4">
    <name type="scientific">Rhizomicrobium electricum</name>
    <dbReference type="NCBI Taxonomy" id="480070"/>
    <lineage>
        <taxon>Bacteria</taxon>
        <taxon>Pseudomonadati</taxon>
        <taxon>Pseudomonadota</taxon>
        <taxon>Alphaproteobacteria</taxon>
        <taxon>Micropepsales</taxon>
        <taxon>Micropepsaceae</taxon>
        <taxon>Rhizomicrobium</taxon>
    </lineage>
</organism>
<evidence type="ECO:0000256" key="1">
    <source>
        <dbReference type="SAM" id="Phobius"/>
    </source>
</evidence>
<keyword evidence="1" id="KW-0472">Membrane</keyword>
<dbReference type="EMBL" id="BAAADD010000003">
    <property type="protein sequence ID" value="GAA0566405.1"/>
    <property type="molecule type" value="Genomic_DNA"/>
</dbReference>
<keyword evidence="1" id="KW-0812">Transmembrane</keyword>
<reference evidence="3 4" key="1">
    <citation type="journal article" date="2019" name="Int. J. Syst. Evol. Microbiol.">
        <title>The Global Catalogue of Microorganisms (GCM) 10K type strain sequencing project: providing services to taxonomists for standard genome sequencing and annotation.</title>
        <authorList>
            <consortium name="The Broad Institute Genomics Platform"/>
            <consortium name="The Broad Institute Genome Sequencing Center for Infectious Disease"/>
            <person name="Wu L."/>
            <person name="Ma J."/>
        </authorList>
    </citation>
    <scope>NUCLEOTIDE SEQUENCE [LARGE SCALE GENOMIC DNA]</scope>
    <source>
        <strain evidence="3 4">JCM 15089</strain>
    </source>
</reference>
<dbReference type="Pfam" id="PF11141">
    <property type="entry name" value="DUF2914"/>
    <property type="match status" value="1"/>
</dbReference>